<accession>A0A1G2FJW6</accession>
<dbReference type="AlphaFoldDB" id="A0A1G2FJW6"/>
<proteinExistence type="predicted"/>
<evidence type="ECO:0000256" key="2">
    <source>
        <dbReference type="ARBA" id="ARBA00022741"/>
    </source>
</evidence>
<dbReference type="Proteomes" id="UP000178787">
    <property type="component" value="Unassembled WGS sequence"/>
</dbReference>
<dbReference type="SUPFAM" id="SSF47323">
    <property type="entry name" value="Anticodon-binding domain of a subclass of class I aminoacyl-tRNA synthetases"/>
    <property type="match status" value="1"/>
</dbReference>
<dbReference type="Gene3D" id="1.20.120.1910">
    <property type="entry name" value="Cysteine-tRNA ligase, C-terminal anti-codon recognition domain"/>
    <property type="match status" value="1"/>
</dbReference>
<dbReference type="GO" id="GO:0005524">
    <property type="term" value="F:ATP binding"/>
    <property type="evidence" value="ECO:0007669"/>
    <property type="project" value="UniProtKB-KW"/>
</dbReference>
<evidence type="ECO:0000313" key="6">
    <source>
        <dbReference type="Proteomes" id="UP000178787"/>
    </source>
</evidence>
<keyword evidence="4" id="KW-0472">Membrane</keyword>
<evidence type="ECO:0000256" key="1">
    <source>
        <dbReference type="ARBA" id="ARBA00022598"/>
    </source>
</evidence>
<keyword evidence="4" id="KW-1133">Transmembrane helix</keyword>
<dbReference type="GO" id="GO:0004812">
    <property type="term" value="F:aminoacyl-tRNA ligase activity"/>
    <property type="evidence" value="ECO:0007669"/>
    <property type="project" value="InterPro"/>
</dbReference>
<reference evidence="5 6" key="1">
    <citation type="journal article" date="2016" name="Nat. Commun.">
        <title>Thousands of microbial genomes shed light on interconnected biogeochemical processes in an aquifer system.</title>
        <authorList>
            <person name="Anantharaman K."/>
            <person name="Brown C.T."/>
            <person name="Hug L.A."/>
            <person name="Sharon I."/>
            <person name="Castelle C.J."/>
            <person name="Probst A.J."/>
            <person name="Thomas B.C."/>
            <person name="Singh A."/>
            <person name="Wilkins M.J."/>
            <person name="Karaoz U."/>
            <person name="Brodie E.L."/>
            <person name="Williams K.H."/>
            <person name="Hubbard S.S."/>
            <person name="Banfield J.F."/>
        </authorList>
    </citation>
    <scope>NUCLEOTIDE SEQUENCE [LARGE SCALE GENOMIC DNA]</scope>
</reference>
<evidence type="ECO:0000256" key="4">
    <source>
        <dbReference type="SAM" id="Phobius"/>
    </source>
</evidence>
<keyword evidence="4" id="KW-0812">Transmembrane</keyword>
<name>A0A1G2FJW6_9BACT</name>
<comment type="caution">
    <text evidence="5">The sequence shown here is derived from an EMBL/GenBank/DDBJ whole genome shotgun (WGS) entry which is preliminary data.</text>
</comment>
<keyword evidence="1" id="KW-0436">Ligase</keyword>
<gene>
    <name evidence="5" type="ORF">A3A94_03230</name>
</gene>
<sequence>MAEGLLIWVQPNYLKVRLLSPTIFIIIKMKQLINKSDFKKEYDKQHPFFDGKLKVKDFIDSGTTETISSNLEIYKQLLSKEKKSIKLKYIYDRIENYNNYLKFLKDVSEKNITKPPLAFYSSTTNLINRGNYELRINYALNIFNTDDHPLFIFLEEPIFHSKKDFKITIIKERLVIDFNRYKFLEIKNNTSYWDRKIKRDIGSYIENLSFKNKEWIKERYYAVFDFIFKLILGSDSYEELSKKIATDCLLLEGFRGTISNQLDLINLLKNKVDFRELFSSKEIEIDITKCRVCGGSHVGPFRKDLSEKLPCGDLSWPIIFGSIIKFKKALLPFIALFYLNIVPILSNHNYLKNIKKFEPINKLDKGDIWFILNKIKFISLFKESMTYINLLAEGTDKDIYEIIKKWDNQNDIIIDNQNFYKLKNKQTDFVAIDKLKVSKEILNLIKKREKLRKLKKWQEADVLKTKLVYLGIDFIETGNKTLVREIA</sequence>
<evidence type="ECO:0000313" key="5">
    <source>
        <dbReference type="EMBL" id="OGZ37930.1"/>
    </source>
</evidence>
<organism evidence="5 6">
    <name type="scientific">Candidatus Portnoybacteria bacterium RIFCSPLOWO2_01_FULL_43_11</name>
    <dbReference type="NCBI Taxonomy" id="1802000"/>
    <lineage>
        <taxon>Bacteria</taxon>
        <taxon>Candidatus Portnoyibacteriota</taxon>
    </lineage>
</organism>
<dbReference type="GO" id="GO:0006418">
    <property type="term" value="P:tRNA aminoacylation for protein translation"/>
    <property type="evidence" value="ECO:0007669"/>
    <property type="project" value="InterPro"/>
</dbReference>
<dbReference type="EMBL" id="MHNE01000030">
    <property type="protein sequence ID" value="OGZ37930.1"/>
    <property type="molecule type" value="Genomic_DNA"/>
</dbReference>
<feature type="transmembrane region" description="Helical" evidence="4">
    <location>
        <begin position="329"/>
        <end position="346"/>
    </location>
</feature>
<evidence type="ECO:0000256" key="3">
    <source>
        <dbReference type="ARBA" id="ARBA00022840"/>
    </source>
</evidence>
<dbReference type="InterPro" id="IPR009080">
    <property type="entry name" value="tRNAsynth_Ia_anticodon-bd"/>
</dbReference>
<keyword evidence="2" id="KW-0547">Nucleotide-binding</keyword>
<protein>
    <submittedName>
        <fullName evidence="5">Uncharacterized protein</fullName>
    </submittedName>
</protein>
<keyword evidence="3" id="KW-0067">ATP-binding</keyword>